<organism evidence="3 4">
    <name type="scientific">Dichanthelium oligosanthes</name>
    <dbReference type="NCBI Taxonomy" id="888268"/>
    <lineage>
        <taxon>Eukaryota</taxon>
        <taxon>Viridiplantae</taxon>
        <taxon>Streptophyta</taxon>
        <taxon>Embryophyta</taxon>
        <taxon>Tracheophyta</taxon>
        <taxon>Spermatophyta</taxon>
        <taxon>Magnoliopsida</taxon>
        <taxon>Liliopsida</taxon>
        <taxon>Poales</taxon>
        <taxon>Poaceae</taxon>
        <taxon>PACMAD clade</taxon>
        <taxon>Panicoideae</taxon>
        <taxon>Panicodae</taxon>
        <taxon>Paniceae</taxon>
        <taxon>Dichantheliinae</taxon>
        <taxon>Dichanthelium</taxon>
    </lineage>
</organism>
<proteinExistence type="predicted"/>
<gene>
    <name evidence="3" type="ORF">BAE44_0015767</name>
</gene>
<evidence type="ECO:0000259" key="2">
    <source>
        <dbReference type="Pfam" id="PF14303"/>
    </source>
</evidence>
<sequence>LLIVVPPEVVGNGQRKASFWKTVGRNYNAQKGHNFPVRTLRSLEGRWSDIKEQVEKLEGYYNHVVFENRSRYVDSDKVTEAVTRYNSLESKPFTVIHCWEILRDQPKWTDLNEKGGHGEDSSTLVEVTDSRLDQVDSSFVGRSKRPLGQDSSKATKRAASNESGSTRVCAEFSSLLSNMHVEKISMMRQADRDVSDHLKNLLEVEREKIAFEKAKHEERIMAMDLNSCNPAQRAVYEAWQNQIAARYSSMPQNGSATP</sequence>
<feature type="domain" description="No apical meristem-associated C-terminal" evidence="2">
    <location>
        <begin position="91"/>
        <end position="243"/>
    </location>
</feature>
<protein>
    <recommendedName>
        <fullName evidence="2">No apical meristem-associated C-terminal domain-containing protein</fullName>
    </recommendedName>
</protein>
<accession>A0A1E5VDX8</accession>
<evidence type="ECO:0000256" key="1">
    <source>
        <dbReference type="SAM" id="MobiDB-lite"/>
    </source>
</evidence>
<comment type="caution">
    <text evidence="3">The sequence shown here is derived from an EMBL/GenBank/DDBJ whole genome shotgun (WGS) entry which is preliminary data.</text>
</comment>
<dbReference type="OrthoDB" id="2507178at2759"/>
<reference evidence="3 4" key="1">
    <citation type="submission" date="2016-09" db="EMBL/GenBank/DDBJ databases">
        <title>The draft genome of Dichanthelium oligosanthes: A C3 panicoid grass species.</title>
        <authorList>
            <person name="Studer A.J."/>
            <person name="Schnable J.C."/>
            <person name="Brutnell T.P."/>
        </authorList>
    </citation>
    <scope>NUCLEOTIDE SEQUENCE [LARGE SCALE GENOMIC DNA]</scope>
    <source>
        <strain evidence="4">cv. Kellogg 1175</strain>
        <tissue evidence="3">Leaf</tissue>
    </source>
</reference>
<dbReference type="InterPro" id="IPR029466">
    <property type="entry name" value="NAM-associated_C"/>
</dbReference>
<evidence type="ECO:0000313" key="4">
    <source>
        <dbReference type="Proteomes" id="UP000095767"/>
    </source>
</evidence>
<feature type="non-terminal residue" evidence="3">
    <location>
        <position position="1"/>
    </location>
</feature>
<dbReference type="EMBL" id="LWDX02043127">
    <property type="protein sequence ID" value="OEL23214.1"/>
    <property type="molecule type" value="Genomic_DNA"/>
</dbReference>
<feature type="region of interest" description="Disordered" evidence="1">
    <location>
        <begin position="138"/>
        <end position="163"/>
    </location>
</feature>
<dbReference type="PANTHER" id="PTHR45023">
    <property type="match status" value="1"/>
</dbReference>
<dbReference type="STRING" id="888268.A0A1E5VDX8"/>
<dbReference type="Proteomes" id="UP000095767">
    <property type="component" value="Unassembled WGS sequence"/>
</dbReference>
<dbReference type="Pfam" id="PF14303">
    <property type="entry name" value="NAM-associated"/>
    <property type="match status" value="1"/>
</dbReference>
<keyword evidence="4" id="KW-1185">Reference proteome</keyword>
<dbReference type="PANTHER" id="PTHR45023:SF4">
    <property type="entry name" value="GLYCINE-RICH PROTEIN-RELATED"/>
    <property type="match status" value="1"/>
</dbReference>
<evidence type="ECO:0000313" key="3">
    <source>
        <dbReference type="EMBL" id="OEL23214.1"/>
    </source>
</evidence>
<dbReference type="AlphaFoldDB" id="A0A1E5VDX8"/>
<name>A0A1E5VDX8_9POAL</name>